<dbReference type="PANTHER" id="PTHR42673">
    <property type="entry name" value="MALEYLACETOACETATE ISOMERASE"/>
    <property type="match status" value="1"/>
</dbReference>
<proteinExistence type="inferred from homology"/>
<dbReference type="SFLD" id="SFLDG00358">
    <property type="entry name" value="Main_(cytGST)"/>
    <property type="match status" value="1"/>
</dbReference>
<dbReference type="GO" id="GO:0004364">
    <property type="term" value="F:glutathione transferase activity"/>
    <property type="evidence" value="ECO:0007669"/>
    <property type="project" value="TreeGrafter"/>
</dbReference>
<dbReference type="SUPFAM" id="SSF52833">
    <property type="entry name" value="Thioredoxin-like"/>
    <property type="match status" value="1"/>
</dbReference>
<dbReference type="Gene3D" id="1.20.1050.10">
    <property type="match status" value="1"/>
</dbReference>
<dbReference type="PROSITE" id="PS50405">
    <property type="entry name" value="GST_CTER"/>
    <property type="match status" value="1"/>
</dbReference>
<dbReference type="GO" id="GO:0016034">
    <property type="term" value="F:maleylacetoacetate isomerase activity"/>
    <property type="evidence" value="ECO:0007669"/>
    <property type="project" value="UniProtKB-EC"/>
</dbReference>
<dbReference type="NCBIfam" id="TIGR01262">
    <property type="entry name" value="maiA"/>
    <property type="match status" value="1"/>
</dbReference>
<reference evidence="4 5" key="1">
    <citation type="submission" date="2019-08" db="EMBL/GenBank/DDBJ databases">
        <title>Aureimonas fodiniaquatilis sp. nov., isolated from a coal mine wastewater.</title>
        <authorList>
            <person name="Kim W."/>
        </authorList>
    </citation>
    <scope>NUCLEOTIDE SEQUENCE [LARGE SCALE GENOMIC DNA]</scope>
    <source>
        <strain evidence="4 5">CAU 1482</strain>
    </source>
</reference>
<dbReference type="Gene3D" id="3.40.30.10">
    <property type="entry name" value="Glutaredoxin"/>
    <property type="match status" value="1"/>
</dbReference>
<evidence type="ECO:0000259" key="2">
    <source>
        <dbReference type="PROSITE" id="PS50404"/>
    </source>
</evidence>
<protein>
    <submittedName>
        <fullName evidence="4">Maleylacetoacetate isomerase</fullName>
        <ecNumber evidence="4">5.2.1.2</ecNumber>
    </submittedName>
</protein>
<dbReference type="OrthoDB" id="509852at2"/>
<comment type="similarity">
    <text evidence="1">Belongs to the GST superfamily. Zeta family.</text>
</comment>
<dbReference type="GO" id="GO:0006559">
    <property type="term" value="P:L-phenylalanine catabolic process"/>
    <property type="evidence" value="ECO:0007669"/>
    <property type="project" value="TreeGrafter"/>
</dbReference>
<comment type="caution">
    <text evidence="4">The sequence shown here is derived from an EMBL/GenBank/DDBJ whole genome shotgun (WGS) entry which is preliminary data.</text>
</comment>
<organism evidence="4 5">
    <name type="scientific">Aureimonas fodinaquatilis</name>
    <dbReference type="NCBI Taxonomy" id="2565783"/>
    <lineage>
        <taxon>Bacteria</taxon>
        <taxon>Pseudomonadati</taxon>
        <taxon>Pseudomonadota</taxon>
        <taxon>Alphaproteobacteria</taxon>
        <taxon>Hyphomicrobiales</taxon>
        <taxon>Aurantimonadaceae</taxon>
        <taxon>Aureimonas</taxon>
    </lineage>
</organism>
<evidence type="ECO:0000259" key="3">
    <source>
        <dbReference type="PROSITE" id="PS50405"/>
    </source>
</evidence>
<dbReference type="PROSITE" id="PS50404">
    <property type="entry name" value="GST_NTER"/>
    <property type="match status" value="1"/>
</dbReference>
<name>A0A5B0E1P7_9HYPH</name>
<dbReference type="SFLD" id="SFLDS00019">
    <property type="entry name" value="Glutathione_Transferase_(cytos"/>
    <property type="match status" value="1"/>
</dbReference>
<keyword evidence="4" id="KW-0413">Isomerase</keyword>
<evidence type="ECO:0000256" key="1">
    <source>
        <dbReference type="ARBA" id="ARBA00010007"/>
    </source>
</evidence>
<dbReference type="EC" id="5.2.1.2" evidence="4"/>
<dbReference type="AlphaFoldDB" id="A0A5B0E1P7"/>
<sequence length="211" mass="23800">MTRRMYGFWRSIASFRVRAALNLKNLGYEEVSVDILQGEQFDSSFEQLNTAHAVPALVEEDGFTLTQSLAIMEYLDEVYPEPPLMPDTARERAYARTLALVTVADTHPLMVPRVRKHLAQEFGADEETVTRWVRHWIGEGMGDYERMLKQRPPQPFALGNSPGIADICIAGHAMSAELFSLDLSPYPSFKALSEHCFSIPAFRNAHARNLA</sequence>
<gene>
    <name evidence="4" type="primary">maiA</name>
    <name evidence="4" type="ORF">FPY71_01830</name>
</gene>
<accession>A0A5B0E1P7</accession>
<dbReference type="InterPro" id="IPR036282">
    <property type="entry name" value="Glutathione-S-Trfase_C_sf"/>
</dbReference>
<dbReference type="GO" id="GO:0006749">
    <property type="term" value="P:glutathione metabolic process"/>
    <property type="evidence" value="ECO:0007669"/>
    <property type="project" value="TreeGrafter"/>
</dbReference>
<dbReference type="InterPro" id="IPR036249">
    <property type="entry name" value="Thioredoxin-like_sf"/>
</dbReference>
<dbReference type="InterPro" id="IPR004045">
    <property type="entry name" value="Glutathione_S-Trfase_N"/>
</dbReference>
<dbReference type="Pfam" id="PF02798">
    <property type="entry name" value="GST_N"/>
    <property type="match status" value="1"/>
</dbReference>
<dbReference type="InterPro" id="IPR010987">
    <property type="entry name" value="Glutathione-S-Trfase_C-like"/>
</dbReference>
<dbReference type="Proteomes" id="UP000324738">
    <property type="component" value="Unassembled WGS sequence"/>
</dbReference>
<dbReference type="InterPro" id="IPR005955">
    <property type="entry name" value="GST_Zeta"/>
</dbReference>
<dbReference type="SUPFAM" id="SSF47616">
    <property type="entry name" value="GST C-terminal domain-like"/>
    <property type="match status" value="1"/>
</dbReference>
<dbReference type="RefSeq" id="WP_149297066.1">
    <property type="nucleotide sequence ID" value="NZ_VTWH01000001.1"/>
</dbReference>
<dbReference type="GO" id="GO:0005737">
    <property type="term" value="C:cytoplasm"/>
    <property type="evidence" value="ECO:0007669"/>
    <property type="project" value="InterPro"/>
</dbReference>
<feature type="domain" description="GST C-terminal" evidence="3">
    <location>
        <begin position="88"/>
        <end position="211"/>
    </location>
</feature>
<feature type="domain" description="GST N-terminal" evidence="2">
    <location>
        <begin position="1"/>
        <end position="83"/>
    </location>
</feature>
<evidence type="ECO:0000313" key="5">
    <source>
        <dbReference type="Proteomes" id="UP000324738"/>
    </source>
</evidence>
<dbReference type="PANTHER" id="PTHR42673:SF4">
    <property type="entry name" value="MALEYLACETOACETATE ISOMERASE"/>
    <property type="match status" value="1"/>
</dbReference>
<dbReference type="EMBL" id="VTWH01000001">
    <property type="protein sequence ID" value="KAA0971891.1"/>
    <property type="molecule type" value="Genomic_DNA"/>
</dbReference>
<evidence type="ECO:0000313" key="4">
    <source>
        <dbReference type="EMBL" id="KAA0971891.1"/>
    </source>
</evidence>
<dbReference type="InterPro" id="IPR040079">
    <property type="entry name" value="Glutathione_S-Trfase"/>
</dbReference>
<keyword evidence="5" id="KW-1185">Reference proteome</keyword>